<dbReference type="PRINTS" id="PR00420">
    <property type="entry name" value="RNGMNOXGNASE"/>
</dbReference>
<dbReference type="AlphaFoldDB" id="A0A1I0NVQ7"/>
<proteinExistence type="predicted"/>
<dbReference type="InterPro" id="IPR050493">
    <property type="entry name" value="FAD-dep_Monooxygenase_BioMet"/>
</dbReference>
<evidence type="ECO:0000313" key="9">
    <source>
        <dbReference type="Proteomes" id="UP000199167"/>
    </source>
</evidence>
<accession>A0A1I0NVQ7</accession>
<evidence type="ECO:0000256" key="4">
    <source>
        <dbReference type="ARBA" id="ARBA00023002"/>
    </source>
</evidence>
<dbReference type="RefSeq" id="WP_089990671.1">
    <property type="nucleotide sequence ID" value="NZ_FOIZ01000001.1"/>
</dbReference>
<dbReference type="SUPFAM" id="SSF51905">
    <property type="entry name" value="FAD/NAD(P)-binding domain"/>
    <property type="match status" value="1"/>
</dbReference>
<dbReference type="InterPro" id="IPR036188">
    <property type="entry name" value="FAD/NAD-bd_sf"/>
</dbReference>
<dbReference type="Pfam" id="PF01494">
    <property type="entry name" value="FAD_binding_3"/>
    <property type="match status" value="1"/>
</dbReference>
<feature type="chain" id="PRO_5011458078" evidence="6">
    <location>
        <begin position="22"/>
        <end position="382"/>
    </location>
</feature>
<dbReference type="GO" id="GO:0004497">
    <property type="term" value="F:monooxygenase activity"/>
    <property type="evidence" value="ECO:0007669"/>
    <property type="project" value="UniProtKB-KW"/>
</dbReference>
<dbReference type="PANTHER" id="PTHR13789">
    <property type="entry name" value="MONOOXYGENASE"/>
    <property type="match status" value="1"/>
</dbReference>
<keyword evidence="2" id="KW-0285">Flavoprotein</keyword>
<dbReference type="OrthoDB" id="4230779at2"/>
<dbReference type="EMBL" id="FOIZ01000001">
    <property type="protein sequence ID" value="SEW05774.1"/>
    <property type="molecule type" value="Genomic_DNA"/>
</dbReference>
<feature type="domain" description="FAD-binding" evidence="7">
    <location>
        <begin position="3"/>
        <end position="327"/>
    </location>
</feature>
<sequence>MRNVAIIGGGIGGLTAALAFAANGASVTVYEQAPVLSEIGAGLQITPNGMRVLQALNLGAAMESVGVAAEAVVPTDGLTGRAITRFDLARRRPRYRFVHRADLIRVLEEACKRVGVTVQLGTRIADVGADGRFTVDGVRKDPDLTIGADGLHSIARPVLNGMGKPFFTRQVAWRAVVEHVAKPEARIWMLPGAHVVTYPLRGSRLNIVAVQERDAWAQEGWHHDDAPANLASAFANSCRELRDILGQVDAVKLWGLFRHPVAEIWADEGLALIGDAAHPTLPFLAQGANLAIEDAYVLAQCCASGELEHGLASYQKRRKERVRRAINTANANAVNYHLRGPRRAVSHLVLKGIGKAAPDAFLNRLSWLYDHDVTASSGSPRV</sequence>
<dbReference type="SUPFAM" id="SSF54373">
    <property type="entry name" value="FAD-linked reductases, C-terminal domain"/>
    <property type="match status" value="1"/>
</dbReference>
<reference evidence="8 9" key="1">
    <citation type="submission" date="2016-10" db="EMBL/GenBank/DDBJ databases">
        <authorList>
            <person name="de Groot N.N."/>
        </authorList>
    </citation>
    <scope>NUCLEOTIDE SEQUENCE [LARGE SCALE GENOMIC DNA]</scope>
    <source>
        <strain evidence="8 9">DSM 17925</strain>
    </source>
</reference>
<keyword evidence="3" id="KW-0274">FAD</keyword>
<keyword evidence="6" id="KW-0732">Signal</keyword>
<evidence type="ECO:0000256" key="2">
    <source>
        <dbReference type="ARBA" id="ARBA00022630"/>
    </source>
</evidence>
<evidence type="ECO:0000256" key="5">
    <source>
        <dbReference type="ARBA" id="ARBA00023033"/>
    </source>
</evidence>
<evidence type="ECO:0000259" key="7">
    <source>
        <dbReference type="Pfam" id="PF01494"/>
    </source>
</evidence>
<organism evidence="8 9">
    <name type="scientific">Cognatiyoonia koreensis</name>
    <dbReference type="NCBI Taxonomy" id="364200"/>
    <lineage>
        <taxon>Bacteria</taxon>
        <taxon>Pseudomonadati</taxon>
        <taxon>Pseudomonadota</taxon>
        <taxon>Alphaproteobacteria</taxon>
        <taxon>Rhodobacterales</taxon>
        <taxon>Paracoccaceae</taxon>
        <taxon>Cognatiyoonia</taxon>
    </lineage>
</organism>
<dbReference type="InterPro" id="IPR002938">
    <property type="entry name" value="FAD-bd"/>
</dbReference>
<protein>
    <submittedName>
        <fullName evidence="8">Salicylate hydroxylase</fullName>
    </submittedName>
</protein>
<feature type="signal peptide" evidence="6">
    <location>
        <begin position="1"/>
        <end position="21"/>
    </location>
</feature>
<evidence type="ECO:0000256" key="1">
    <source>
        <dbReference type="ARBA" id="ARBA00001974"/>
    </source>
</evidence>
<keyword evidence="4" id="KW-0560">Oxidoreductase</keyword>
<dbReference type="Proteomes" id="UP000199167">
    <property type="component" value="Unassembled WGS sequence"/>
</dbReference>
<dbReference type="Gene3D" id="3.50.50.60">
    <property type="entry name" value="FAD/NAD(P)-binding domain"/>
    <property type="match status" value="1"/>
</dbReference>
<evidence type="ECO:0000256" key="6">
    <source>
        <dbReference type="SAM" id="SignalP"/>
    </source>
</evidence>
<dbReference type="PANTHER" id="PTHR13789:SF318">
    <property type="entry name" value="GERANYLGERANYL DIPHOSPHATE REDUCTASE"/>
    <property type="match status" value="1"/>
</dbReference>
<gene>
    <name evidence="8" type="ORF">SAMN04488515_0852</name>
</gene>
<dbReference type="GO" id="GO:0071949">
    <property type="term" value="F:FAD binding"/>
    <property type="evidence" value="ECO:0007669"/>
    <property type="project" value="InterPro"/>
</dbReference>
<comment type="cofactor">
    <cofactor evidence="1">
        <name>FAD</name>
        <dbReference type="ChEBI" id="CHEBI:57692"/>
    </cofactor>
</comment>
<evidence type="ECO:0000313" key="8">
    <source>
        <dbReference type="EMBL" id="SEW05774.1"/>
    </source>
</evidence>
<keyword evidence="9" id="KW-1185">Reference proteome</keyword>
<evidence type="ECO:0000256" key="3">
    <source>
        <dbReference type="ARBA" id="ARBA00022827"/>
    </source>
</evidence>
<keyword evidence="5" id="KW-0503">Monooxygenase</keyword>
<name>A0A1I0NVQ7_9RHOB</name>
<dbReference type="STRING" id="364200.SAMN04488515_0852"/>